<dbReference type="InterPro" id="IPR036361">
    <property type="entry name" value="SAP_dom_sf"/>
</dbReference>
<proteinExistence type="inferred from homology"/>
<organism evidence="3 4">
    <name type="scientific">Symbiodinium pilosum</name>
    <name type="common">Dinoflagellate</name>
    <dbReference type="NCBI Taxonomy" id="2952"/>
    <lineage>
        <taxon>Eukaryota</taxon>
        <taxon>Sar</taxon>
        <taxon>Alveolata</taxon>
        <taxon>Dinophyceae</taxon>
        <taxon>Suessiales</taxon>
        <taxon>Symbiodiniaceae</taxon>
        <taxon>Symbiodinium</taxon>
    </lineage>
</organism>
<feature type="region of interest" description="Disordered" evidence="2">
    <location>
        <begin position="1"/>
        <end position="27"/>
    </location>
</feature>
<evidence type="ECO:0000256" key="2">
    <source>
        <dbReference type="SAM" id="MobiDB-lite"/>
    </source>
</evidence>
<comment type="similarity">
    <text evidence="1">Belongs to the sel-1 family.</text>
</comment>
<dbReference type="SUPFAM" id="SSF51197">
    <property type="entry name" value="Clavaminate synthase-like"/>
    <property type="match status" value="1"/>
</dbReference>
<dbReference type="SUPFAM" id="SSF81901">
    <property type="entry name" value="HCP-like"/>
    <property type="match status" value="2"/>
</dbReference>
<comment type="caution">
    <text evidence="3">The sequence shown here is derived from an EMBL/GenBank/DDBJ whole genome shotgun (WGS) entry which is preliminary data.</text>
</comment>
<keyword evidence="4" id="KW-1185">Reference proteome</keyword>
<dbReference type="Pfam" id="PF08238">
    <property type="entry name" value="Sel1"/>
    <property type="match status" value="6"/>
</dbReference>
<reference evidence="3" key="1">
    <citation type="submission" date="2021-02" db="EMBL/GenBank/DDBJ databases">
        <authorList>
            <person name="Dougan E. K."/>
            <person name="Rhodes N."/>
            <person name="Thang M."/>
            <person name="Chan C."/>
        </authorList>
    </citation>
    <scope>NUCLEOTIDE SEQUENCE</scope>
</reference>
<protein>
    <submittedName>
        <fullName evidence="3">EsiB protein</fullName>
    </submittedName>
</protein>
<dbReference type="EMBL" id="CAJNIZ010025435">
    <property type="protein sequence ID" value="CAE7483861.1"/>
    <property type="molecule type" value="Genomic_DNA"/>
</dbReference>
<dbReference type="PANTHER" id="PTHR11102:SF160">
    <property type="entry name" value="ERAD-ASSOCIATED E3 UBIQUITIN-PROTEIN LIGASE COMPONENT HRD3"/>
    <property type="match status" value="1"/>
</dbReference>
<dbReference type="InterPro" id="IPR006597">
    <property type="entry name" value="Sel1-like"/>
</dbReference>
<evidence type="ECO:0000313" key="3">
    <source>
        <dbReference type="EMBL" id="CAE7483861.1"/>
    </source>
</evidence>
<dbReference type="PANTHER" id="PTHR11102">
    <property type="entry name" value="SEL-1-LIKE PROTEIN"/>
    <property type="match status" value="1"/>
</dbReference>
<evidence type="ECO:0000256" key="1">
    <source>
        <dbReference type="ARBA" id="ARBA00038101"/>
    </source>
</evidence>
<accession>A0A812SGK1</accession>
<dbReference type="SUPFAM" id="SSF68906">
    <property type="entry name" value="SAP domain"/>
    <property type="match status" value="1"/>
</dbReference>
<dbReference type="InterPro" id="IPR011990">
    <property type="entry name" value="TPR-like_helical_dom_sf"/>
</dbReference>
<dbReference type="Proteomes" id="UP000649617">
    <property type="component" value="Unassembled WGS sequence"/>
</dbReference>
<dbReference type="AlphaFoldDB" id="A0A812SGK1"/>
<dbReference type="SMART" id="SM00671">
    <property type="entry name" value="SEL1"/>
    <property type="match status" value="6"/>
</dbReference>
<evidence type="ECO:0000313" key="4">
    <source>
        <dbReference type="Proteomes" id="UP000649617"/>
    </source>
</evidence>
<name>A0A812SGK1_SYMPI</name>
<dbReference type="InterPro" id="IPR050767">
    <property type="entry name" value="Sel1_AlgK"/>
</dbReference>
<dbReference type="OrthoDB" id="272077at2759"/>
<gene>
    <name evidence="3" type="primary">esiB</name>
    <name evidence="3" type="ORF">SPIL2461_LOCUS12381</name>
</gene>
<sequence>MTASTGASGEGKTFGYKSEEGKDQGSQAGAWPCIDQLIAAVPVRPYIFEQPPQSVSAGSRYGALEHCGAVPKPYLPGPEANFSVVKGLLTDNEVAQLLSTCSQVLSEAIRTGRGREPDAVDGLPSFTVQQTAAELRSDTSSPLRPLVDAVLLPLVRRQYGYPAALSHALFRRFVPEERRFVAPHYEYAAFAVVVISLQEPSTCTGGMFVQSSGNAFLDRRFVQLDRGDLCIFQYDLFHGTDVQDGFRYELVLHFKDSEAAVLPRTCPWYRTQAESDDPFSLYGLALSLASSKDFKGAKVFLEQACELGYPDALCTAAEWCWEPPPGSGLKESSSTALSFWKRASELGHSRSQSRYGSLLLQGVPGRVQQDVFEGKRMLRLAFEQDEPDAGFALGQALLQEGDRDGATKLLASSMKGHPRACFQVAEMYREGQHKFPKDLQQSLLYTKWAAHQGDAQALSNLGHLLVNGMGVVKDEAKAVRLFRHAAKRGAPEGMLNYGLALLRGSGGVKVDYQEALTWAQKSAALGHSLAHQQLSMFFNAAKNPNPPARCVPSSVEELRTLGVRDLRELLRSEGIDFSDCVEKSDLIARAALHLPGVAEPWDAAPEHMLLLEPKRPTKEDILRQRAQAAVHAKPGENGTPLPPLQCAAAQAKADCPRQPCRAEPPATEHY</sequence>
<dbReference type="Gene3D" id="1.25.40.10">
    <property type="entry name" value="Tetratricopeptide repeat domain"/>
    <property type="match status" value="1"/>
</dbReference>
<feature type="region of interest" description="Disordered" evidence="2">
    <location>
        <begin position="625"/>
        <end position="644"/>
    </location>
</feature>